<dbReference type="PANTHER" id="PTHR43617:SF2">
    <property type="entry name" value="UPF0039 PROTEIN SLL0451"/>
    <property type="match status" value="1"/>
</dbReference>
<dbReference type="RefSeq" id="WP_096367890.1">
    <property type="nucleotide sequence ID" value="NZ_MIPT01000002.1"/>
</dbReference>
<accession>A0A1S1H6X0</accession>
<evidence type="ECO:0000313" key="2">
    <source>
        <dbReference type="EMBL" id="OHT17928.1"/>
    </source>
</evidence>
<dbReference type="AlphaFoldDB" id="A0A1S1H6X0"/>
<dbReference type="PROSITE" id="PS51186">
    <property type="entry name" value="GNAT"/>
    <property type="match status" value="1"/>
</dbReference>
<keyword evidence="3" id="KW-1185">Reference proteome</keyword>
<proteinExistence type="predicted"/>
<sequence length="165" mass="17481">MQIRPEKPADEEFIRAVTTSAFLAAEHSDGNEASIVDGLRNAGALTISLVAANGGNIVGHVAFSPVMIDGILDGWFGLGPVSVDPNCQREGVGSALIEAGLTDLKRQGSKGCVVLGDPAYYRRFGFAVDPDLRLAGAPPEFFQRLSFDQQHHSGIVTYHPAFGGE</sequence>
<dbReference type="InterPro" id="IPR016181">
    <property type="entry name" value="Acyl_CoA_acyltransferase"/>
</dbReference>
<dbReference type="EMBL" id="MIPT01000002">
    <property type="protein sequence ID" value="OHT17928.1"/>
    <property type="molecule type" value="Genomic_DNA"/>
</dbReference>
<dbReference type="PANTHER" id="PTHR43617">
    <property type="entry name" value="L-AMINO ACID N-ACETYLTRANSFERASE"/>
    <property type="match status" value="1"/>
</dbReference>
<protein>
    <recommendedName>
        <fullName evidence="1">N-acetyltransferase domain-containing protein</fullName>
    </recommendedName>
</protein>
<dbReference type="InterPro" id="IPR000182">
    <property type="entry name" value="GNAT_dom"/>
</dbReference>
<dbReference type="Proteomes" id="UP000179467">
    <property type="component" value="Unassembled WGS sequence"/>
</dbReference>
<comment type="caution">
    <text evidence="2">The sequence shown here is derived from an EMBL/GenBank/DDBJ whole genome shotgun (WGS) entry which is preliminary data.</text>
</comment>
<organism evidence="2 3">
    <name type="scientific">Edaphosphingomonas haloaromaticamans</name>
    <dbReference type="NCBI Taxonomy" id="653954"/>
    <lineage>
        <taxon>Bacteria</taxon>
        <taxon>Pseudomonadati</taxon>
        <taxon>Pseudomonadota</taxon>
        <taxon>Alphaproteobacteria</taxon>
        <taxon>Sphingomonadales</taxon>
        <taxon>Rhizorhabdaceae</taxon>
        <taxon>Edaphosphingomonas</taxon>
    </lineage>
</organism>
<dbReference type="InterPro" id="IPR050276">
    <property type="entry name" value="MshD_Acetyltransferase"/>
</dbReference>
<dbReference type="Gene3D" id="3.40.630.30">
    <property type="match status" value="1"/>
</dbReference>
<evidence type="ECO:0000313" key="3">
    <source>
        <dbReference type="Proteomes" id="UP000179467"/>
    </source>
</evidence>
<name>A0A1S1H6X0_9SPHN</name>
<feature type="domain" description="N-acetyltransferase" evidence="1">
    <location>
        <begin position="1"/>
        <end position="148"/>
    </location>
</feature>
<dbReference type="GO" id="GO:0016747">
    <property type="term" value="F:acyltransferase activity, transferring groups other than amino-acyl groups"/>
    <property type="evidence" value="ECO:0007669"/>
    <property type="project" value="InterPro"/>
</dbReference>
<evidence type="ECO:0000259" key="1">
    <source>
        <dbReference type="PROSITE" id="PS51186"/>
    </source>
</evidence>
<reference evidence="2 3" key="1">
    <citation type="submission" date="2016-09" db="EMBL/GenBank/DDBJ databases">
        <title>Metabolic pathway, cell adaptation mechanisms and a novel monoxygenase revealed through proteogenomic-transcription analysis of a Sphingomonas haloaromaticamans strain degrading the fungicide ortho-phenylphenol.</title>
        <authorList>
            <person name="Perruchon C."/>
            <person name="Papadopoulou E.S."/>
            <person name="Rousidou C."/>
            <person name="Vasileiadis S."/>
            <person name="Tanou G."/>
            <person name="Amoutzias G."/>
            <person name="Molassiotis A."/>
            <person name="Karpouzas D.G."/>
        </authorList>
    </citation>
    <scope>NUCLEOTIDE SEQUENCE [LARGE SCALE GENOMIC DNA]</scope>
    <source>
        <strain evidence="2 3">P3</strain>
    </source>
</reference>
<dbReference type="CDD" id="cd04301">
    <property type="entry name" value="NAT_SF"/>
    <property type="match status" value="1"/>
</dbReference>
<gene>
    <name evidence="2" type="ORF">BHE75_04432</name>
</gene>
<dbReference type="SUPFAM" id="SSF55729">
    <property type="entry name" value="Acyl-CoA N-acyltransferases (Nat)"/>
    <property type="match status" value="1"/>
</dbReference>
<dbReference type="Pfam" id="PF13508">
    <property type="entry name" value="Acetyltransf_7"/>
    <property type="match status" value="1"/>
</dbReference>